<dbReference type="AlphaFoldDB" id="A0A1E3L6I8"/>
<proteinExistence type="predicted"/>
<evidence type="ECO:0000313" key="3">
    <source>
        <dbReference type="Proteomes" id="UP000094578"/>
    </source>
</evidence>
<dbReference type="EMBL" id="MDER01000031">
    <property type="protein sequence ID" value="ODP29378.1"/>
    <property type="molecule type" value="Genomic_DNA"/>
</dbReference>
<reference evidence="2 3" key="1">
    <citation type="submission" date="2016-08" db="EMBL/GenBank/DDBJ databases">
        <title>Genome sequencing of Paenibacillus sp. TI45-13ar, isolated from Korean traditional nuruk.</title>
        <authorList>
            <person name="Kim S.-J."/>
        </authorList>
    </citation>
    <scope>NUCLEOTIDE SEQUENCE [LARGE SCALE GENOMIC DNA]</scope>
    <source>
        <strain evidence="2 3">TI45-13ar</strain>
    </source>
</reference>
<dbReference type="Pfam" id="PF10057">
    <property type="entry name" value="MpsC"/>
    <property type="match status" value="1"/>
</dbReference>
<evidence type="ECO:0000313" key="2">
    <source>
        <dbReference type="EMBL" id="ODP29378.1"/>
    </source>
</evidence>
<protein>
    <recommendedName>
        <fullName evidence="1">Na+-translocating membrane potential-generating system MpsC domain-containing protein</fullName>
    </recommendedName>
</protein>
<organism evidence="2 3">
    <name type="scientific">Paenibacillus nuruki</name>
    <dbReference type="NCBI Taxonomy" id="1886670"/>
    <lineage>
        <taxon>Bacteria</taxon>
        <taxon>Bacillati</taxon>
        <taxon>Bacillota</taxon>
        <taxon>Bacilli</taxon>
        <taxon>Bacillales</taxon>
        <taxon>Paenibacillaceae</taxon>
        <taxon>Paenibacillus</taxon>
    </lineage>
</organism>
<name>A0A1E3L6I8_9BACL</name>
<accession>A0A1E3L6I8</accession>
<keyword evidence="3" id="KW-1185">Reference proteome</keyword>
<dbReference type="PATRIC" id="fig|1886670.3.peg.1412"/>
<comment type="caution">
    <text evidence="2">The sequence shown here is derived from an EMBL/GenBank/DDBJ whole genome shotgun (WGS) entry which is preliminary data.</text>
</comment>
<evidence type="ECO:0000259" key="1">
    <source>
        <dbReference type="Pfam" id="PF10057"/>
    </source>
</evidence>
<gene>
    <name evidence="2" type="ORF">PTI45_01387</name>
</gene>
<dbReference type="Proteomes" id="UP000094578">
    <property type="component" value="Unassembled WGS sequence"/>
</dbReference>
<dbReference type="STRING" id="1886670.PTI45_01387"/>
<dbReference type="InterPro" id="IPR018745">
    <property type="entry name" value="MpsC"/>
</dbReference>
<feature type="domain" description="Na+-translocating membrane potential-generating system MpsC" evidence="1">
    <location>
        <begin position="3"/>
        <end position="110"/>
    </location>
</feature>
<dbReference type="RefSeq" id="WP_069326804.1">
    <property type="nucleotide sequence ID" value="NZ_MDER01000031.1"/>
</dbReference>
<sequence length="226" mass="26895">MNRKKLINQTTSYTTKLLRNRFGKGPEAVSVYLCEQCIILHLKNFLSPVEKFLLSQEEEQAFRYTRELIMKSMLPELRNFMTEELELKVVDLYYDWGIYNASGVIVGLLDYDFNATQEDYEGKEELHREIIRATTELQKPPTWMDSWWINSKTLFILRKGTTILLEKELIGLGYENMLRMTKGKIEKMLLEQEIQIEPIFNKKIADLYVDWSFENDHSMIMYTFEE</sequence>